<dbReference type="Proteomes" id="UP000295444">
    <property type="component" value="Unassembled WGS sequence"/>
</dbReference>
<keyword evidence="3" id="KW-1185">Reference proteome</keyword>
<dbReference type="AlphaFoldDB" id="A0A4R6SCR8"/>
<proteinExistence type="predicted"/>
<evidence type="ECO:0000313" key="2">
    <source>
        <dbReference type="EMBL" id="TDP97403.1"/>
    </source>
</evidence>
<gene>
    <name evidence="2" type="ORF">EV186_103367</name>
</gene>
<accession>A0A4R6SCR8</accession>
<dbReference type="SUPFAM" id="SSF57997">
    <property type="entry name" value="Tropomyosin"/>
    <property type="match status" value="1"/>
</dbReference>
<evidence type="ECO:0000256" key="1">
    <source>
        <dbReference type="SAM" id="Coils"/>
    </source>
</evidence>
<dbReference type="OrthoDB" id="3577251at2"/>
<dbReference type="EMBL" id="SNXZ01000003">
    <property type="protein sequence ID" value="TDP97403.1"/>
    <property type="molecule type" value="Genomic_DNA"/>
</dbReference>
<protein>
    <submittedName>
        <fullName evidence="2">Uncharacterized protein</fullName>
    </submittedName>
</protein>
<name>A0A4R6SCR8_LABRH</name>
<comment type="caution">
    <text evidence="2">The sequence shown here is derived from an EMBL/GenBank/DDBJ whole genome shotgun (WGS) entry which is preliminary data.</text>
</comment>
<reference evidence="2 3" key="1">
    <citation type="submission" date="2019-03" db="EMBL/GenBank/DDBJ databases">
        <title>Genomic Encyclopedia of Type Strains, Phase IV (KMG-IV): sequencing the most valuable type-strain genomes for metagenomic binning, comparative biology and taxonomic classification.</title>
        <authorList>
            <person name="Goeker M."/>
        </authorList>
    </citation>
    <scope>NUCLEOTIDE SEQUENCE [LARGE SCALE GENOMIC DNA]</scope>
    <source>
        <strain evidence="2 3">DSM 45361</strain>
    </source>
</reference>
<keyword evidence="1" id="KW-0175">Coiled coil</keyword>
<feature type="coiled-coil region" evidence="1">
    <location>
        <begin position="4"/>
        <end position="73"/>
    </location>
</feature>
<evidence type="ECO:0000313" key="3">
    <source>
        <dbReference type="Proteomes" id="UP000295444"/>
    </source>
</evidence>
<organism evidence="2 3">
    <name type="scientific">Labedaea rhizosphaerae</name>
    <dbReference type="NCBI Taxonomy" id="598644"/>
    <lineage>
        <taxon>Bacteria</taxon>
        <taxon>Bacillati</taxon>
        <taxon>Actinomycetota</taxon>
        <taxon>Actinomycetes</taxon>
        <taxon>Pseudonocardiales</taxon>
        <taxon>Pseudonocardiaceae</taxon>
        <taxon>Labedaea</taxon>
    </lineage>
</organism>
<dbReference type="Gene3D" id="1.20.5.170">
    <property type="match status" value="1"/>
</dbReference>
<sequence>MASLEDLEARVEHLEHSVADVRSDAAAARVLAGAADRDVSEFRQELKAHTKTLNALRETQVEHGQRLDSLEAKVDSLDRKMSDGFSTVNMGMAQIVALLRNAEGE</sequence>
<dbReference type="RefSeq" id="WP_133850612.1">
    <property type="nucleotide sequence ID" value="NZ_SNXZ01000003.1"/>
</dbReference>